<reference evidence="8" key="1">
    <citation type="submission" date="2025-08" db="UniProtKB">
        <authorList>
            <consortium name="Ensembl"/>
        </authorList>
    </citation>
    <scope>IDENTIFICATION</scope>
</reference>
<keyword evidence="4 6" id="KW-0964">Secreted</keyword>
<dbReference type="InterPro" id="IPR020443">
    <property type="entry name" value="IL-10/19/20/24/26"/>
</dbReference>
<keyword evidence="7" id="KW-0472">Membrane</keyword>
<sequence>MRLYSLFRSGLLLVLLCLFIAEGKKASSGKNSCRKGMISKVTENLYVKATTLKASIPKDFIKNRRLLKKTTKKLFMKNCSVRDQLLSFYVKNVFGGLGIGSDKVYIVNAFQTLQENLSNCVSHMTGSVLTYYQLLTLDFIFQVLLIFFLSLQLPCAPTTRVTTAVKKIKKTFDKLGEKGIYKAISELDILLHWIQTYIETIK</sequence>
<protein>
    <recommendedName>
        <fullName evidence="6">Interleukin family protein</fullName>
    </recommendedName>
</protein>
<name>A0A8C0G614_CHEAB</name>
<proteinExistence type="inferred from homology"/>
<dbReference type="Ensembl" id="ENSCABT00000004366.1">
    <property type="protein sequence ID" value="ENSCABP00000004024.1"/>
    <property type="gene ID" value="ENSCABG00000003021.1"/>
</dbReference>
<dbReference type="Gene3D" id="1.20.1250.10">
    <property type="match status" value="2"/>
</dbReference>
<comment type="similarity">
    <text evidence="2 6">Belongs to the IL-10 family.</text>
</comment>
<reference evidence="8" key="2">
    <citation type="submission" date="2025-09" db="UniProtKB">
        <authorList>
            <consortium name="Ensembl"/>
        </authorList>
    </citation>
    <scope>IDENTIFICATION</scope>
</reference>
<dbReference type="SUPFAM" id="SSF47266">
    <property type="entry name" value="4-helical cytokines"/>
    <property type="match status" value="1"/>
</dbReference>
<dbReference type="GO" id="GO:0005615">
    <property type="term" value="C:extracellular space"/>
    <property type="evidence" value="ECO:0007669"/>
    <property type="project" value="UniProtKB-UniRule"/>
</dbReference>
<evidence type="ECO:0000256" key="4">
    <source>
        <dbReference type="ARBA" id="ARBA00022525"/>
    </source>
</evidence>
<keyword evidence="5 6" id="KW-0732">Signal</keyword>
<evidence type="ECO:0000256" key="6">
    <source>
        <dbReference type="RuleBase" id="RU368043"/>
    </source>
</evidence>
<feature type="chain" id="PRO_5034309007" description="Interleukin family protein" evidence="6">
    <location>
        <begin position="27"/>
        <end position="202"/>
    </location>
</feature>
<dbReference type="PANTHER" id="PTHR48482">
    <property type="entry name" value="INTERLEUKIN-19-RELATED"/>
    <property type="match status" value="1"/>
</dbReference>
<evidence type="ECO:0000256" key="7">
    <source>
        <dbReference type="SAM" id="Phobius"/>
    </source>
</evidence>
<feature type="signal peptide" evidence="6">
    <location>
        <begin position="1"/>
        <end position="26"/>
    </location>
</feature>
<keyword evidence="7" id="KW-0812">Transmembrane</keyword>
<dbReference type="GO" id="GO:0005125">
    <property type="term" value="F:cytokine activity"/>
    <property type="evidence" value="ECO:0007669"/>
    <property type="project" value="UniProtKB-UniRule"/>
</dbReference>
<keyword evidence="9" id="KW-1185">Reference proteome</keyword>
<dbReference type="AlphaFoldDB" id="A0A8C0G614"/>
<evidence type="ECO:0000256" key="3">
    <source>
        <dbReference type="ARBA" id="ARBA00022514"/>
    </source>
</evidence>
<evidence type="ECO:0000256" key="1">
    <source>
        <dbReference type="ARBA" id="ARBA00004613"/>
    </source>
</evidence>
<dbReference type="InterPro" id="IPR009079">
    <property type="entry name" value="4_helix_cytokine-like_core"/>
</dbReference>
<dbReference type="Proteomes" id="UP000694404">
    <property type="component" value="Unplaced"/>
</dbReference>
<evidence type="ECO:0000313" key="9">
    <source>
        <dbReference type="Proteomes" id="UP000694404"/>
    </source>
</evidence>
<organism evidence="8 9">
    <name type="scientific">Chelonoidis abingdonii</name>
    <name type="common">Abingdon island giant tortoise</name>
    <name type="synonym">Testudo abingdonii</name>
    <dbReference type="NCBI Taxonomy" id="106734"/>
    <lineage>
        <taxon>Eukaryota</taxon>
        <taxon>Metazoa</taxon>
        <taxon>Chordata</taxon>
        <taxon>Craniata</taxon>
        <taxon>Vertebrata</taxon>
        <taxon>Euteleostomi</taxon>
        <taxon>Archelosauria</taxon>
        <taxon>Testudinata</taxon>
        <taxon>Testudines</taxon>
        <taxon>Cryptodira</taxon>
        <taxon>Durocryptodira</taxon>
        <taxon>Testudinoidea</taxon>
        <taxon>Testudinidae</taxon>
        <taxon>Chelonoidis</taxon>
    </lineage>
</organism>
<dbReference type="PANTHER" id="PTHR48482:SF1">
    <property type="entry name" value="INTERLEUKIN-26"/>
    <property type="match status" value="1"/>
</dbReference>
<dbReference type="Pfam" id="PF00726">
    <property type="entry name" value="IL10"/>
    <property type="match status" value="1"/>
</dbReference>
<feature type="transmembrane region" description="Helical" evidence="7">
    <location>
        <begin position="131"/>
        <end position="151"/>
    </location>
</feature>
<evidence type="ECO:0000256" key="5">
    <source>
        <dbReference type="ARBA" id="ARBA00022729"/>
    </source>
</evidence>
<evidence type="ECO:0000313" key="8">
    <source>
        <dbReference type="Ensembl" id="ENSCABP00000004024.1"/>
    </source>
</evidence>
<accession>A0A8C0G614</accession>
<comment type="function">
    <text evidence="6">Immune regulatory cytokine.</text>
</comment>
<dbReference type="GeneTree" id="ENSGT00510000048550"/>
<comment type="subcellular location">
    <subcellularLocation>
        <location evidence="1 6">Secreted</location>
    </subcellularLocation>
</comment>
<keyword evidence="3 6" id="KW-0202">Cytokine</keyword>
<keyword evidence="7" id="KW-1133">Transmembrane helix</keyword>
<evidence type="ECO:0000256" key="2">
    <source>
        <dbReference type="ARBA" id="ARBA00008813"/>
    </source>
</evidence>